<comment type="caution">
    <text evidence="6">The sequence shown here is derived from an EMBL/GenBank/DDBJ whole genome shotgun (WGS) entry which is preliminary data.</text>
</comment>
<keyword evidence="2 5" id="KW-0812">Transmembrane</keyword>
<dbReference type="RefSeq" id="WP_120274392.1">
    <property type="nucleotide sequence ID" value="NZ_RAPN01000002.1"/>
</dbReference>
<evidence type="ECO:0000313" key="6">
    <source>
        <dbReference type="EMBL" id="RKD88211.1"/>
    </source>
</evidence>
<keyword evidence="3 5" id="KW-1133">Transmembrane helix</keyword>
<dbReference type="EMBL" id="RAPN01000002">
    <property type="protein sequence ID" value="RKD88211.1"/>
    <property type="molecule type" value="Genomic_DNA"/>
</dbReference>
<evidence type="ECO:0000256" key="4">
    <source>
        <dbReference type="ARBA" id="ARBA00023136"/>
    </source>
</evidence>
<dbReference type="PANTHER" id="PTHR30168:SF0">
    <property type="entry name" value="INNER MEMBRANE PROTEIN"/>
    <property type="match status" value="1"/>
</dbReference>
<dbReference type="Pfam" id="PF04228">
    <property type="entry name" value="Zn_peptidase"/>
    <property type="match status" value="1"/>
</dbReference>
<sequence>MRFKGRRQSSNVEDRRGMSGGRKIGIGGGIGAVVFALIVMFLGGDPNEVLNVMPSEQGNTAADLDYQGSASEEEVKEFISVVLADTEDVWHALFENMGMEYREPTLVLFSSRVESACGITGAATGPFYCPNDERVYIDLSFLDQLQRQLGAEGDFAVAYILAHEVGHHVQKLLGTLDQVHALRGRVSETAYNAQNVNLELQADFLAGVWAHHAQRTKSIMEEGDLEEALNAAQAVGDDRIQQQTQGYVVPDSFTHGTSEQRLFWFKKGFTTGKLDEGNTFDSEAF</sequence>
<evidence type="ECO:0000256" key="5">
    <source>
        <dbReference type="SAM" id="Phobius"/>
    </source>
</evidence>
<keyword evidence="4 5" id="KW-0472">Membrane</keyword>
<name>A0A419VYB1_9BACT</name>
<feature type="transmembrane region" description="Helical" evidence="5">
    <location>
        <begin position="24"/>
        <end position="44"/>
    </location>
</feature>
<dbReference type="InterPro" id="IPR007343">
    <property type="entry name" value="Uncharacterised_pept_Zn_put"/>
</dbReference>
<dbReference type="PANTHER" id="PTHR30168">
    <property type="entry name" value="PUTATIVE MEMBRANE PROTEIN YPFJ"/>
    <property type="match status" value="1"/>
</dbReference>
<evidence type="ECO:0000256" key="1">
    <source>
        <dbReference type="ARBA" id="ARBA00004167"/>
    </source>
</evidence>
<dbReference type="Proteomes" id="UP000283387">
    <property type="component" value="Unassembled WGS sequence"/>
</dbReference>
<evidence type="ECO:0000256" key="3">
    <source>
        <dbReference type="ARBA" id="ARBA00022989"/>
    </source>
</evidence>
<keyword evidence="7" id="KW-1185">Reference proteome</keyword>
<dbReference type="OrthoDB" id="9774900at2"/>
<dbReference type="AlphaFoldDB" id="A0A419VYB1"/>
<gene>
    <name evidence="6" type="ORF">BC643_3355</name>
</gene>
<evidence type="ECO:0000313" key="7">
    <source>
        <dbReference type="Proteomes" id="UP000283387"/>
    </source>
</evidence>
<evidence type="ECO:0000256" key="2">
    <source>
        <dbReference type="ARBA" id="ARBA00022692"/>
    </source>
</evidence>
<protein>
    <recommendedName>
        <fullName evidence="8">Metalloprotease</fullName>
    </recommendedName>
</protein>
<accession>A0A419VYB1</accession>
<dbReference type="GO" id="GO:0016020">
    <property type="term" value="C:membrane"/>
    <property type="evidence" value="ECO:0007669"/>
    <property type="project" value="UniProtKB-SubCell"/>
</dbReference>
<evidence type="ECO:0008006" key="8">
    <source>
        <dbReference type="Google" id="ProtNLM"/>
    </source>
</evidence>
<reference evidence="6 7" key="1">
    <citation type="submission" date="2018-09" db="EMBL/GenBank/DDBJ databases">
        <title>Genomic Encyclopedia of Archaeal and Bacterial Type Strains, Phase II (KMG-II): from individual species to whole genera.</title>
        <authorList>
            <person name="Goeker M."/>
        </authorList>
    </citation>
    <scope>NUCLEOTIDE SEQUENCE [LARGE SCALE GENOMIC DNA]</scope>
    <source>
        <strain evidence="6 7">DSM 27148</strain>
    </source>
</reference>
<organism evidence="6 7">
    <name type="scientific">Mangrovibacterium diazotrophicum</name>
    <dbReference type="NCBI Taxonomy" id="1261403"/>
    <lineage>
        <taxon>Bacteria</taxon>
        <taxon>Pseudomonadati</taxon>
        <taxon>Bacteroidota</taxon>
        <taxon>Bacteroidia</taxon>
        <taxon>Marinilabiliales</taxon>
        <taxon>Prolixibacteraceae</taxon>
        <taxon>Mangrovibacterium</taxon>
    </lineage>
</organism>
<proteinExistence type="predicted"/>
<comment type="subcellular location">
    <subcellularLocation>
        <location evidence="1">Membrane</location>
        <topology evidence="1">Single-pass membrane protein</topology>
    </subcellularLocation>
</comment>